<keyword evidence="2" id="KW-1185">Reference proteome</keyword>
<gene>
    <name evidence="1" type="ORF">Sjap_004671</name>
</gene>
<organism evidence="1 2">
    <name type="scientific">Stephania japonica</name>
    <dbReference type="NCBI Taxonomy" id="461633"/>
    <lineage>
        <taxon>Eukaryota</taxon>
        <taxon>Viridiplantae</taxon>
        <taxon>Streptophyta</taxon>
        <taxon>Embryophyta</taxon>
        <taxon>Tracheophyta</taxon>
        <taxon>Spermatophyta</taxon>
        <taxon>Magnoliopsida</taxon>
        <taxon>Ranunculales</taxon>
        <taxon>Menispermaceae</taxon>
        <taxon>Menispermoideae</taxon>
        <taxon>Cissampelideae</taxon>
        <taxon>Stephania</taxon>
    </lineage>
</organism>
<dbReference type="AlphaFoldDB" id="A0AAP0K461"/>
<sequence length="71" mass="8365">MIIYNSYKSKGNIYSGVKERIAPRVLKGIHLGIHLSSILYPCSSQPYNDHRYKLDSEYVIKLKVWQEEHKQ</sequence>
<dbReference type="Proteomes" id="UP001417504">
    <property type="component" value="Unassembled WGS sequence"/>
</dbReference>
<accession>A0AAP0K461</accession>
<evidence type="ECO:0000313" key="2">
    <source>
        <dbReference type="Proteomes" id="UP001417504"/>
    </source>
</evidence>
<evidence type="ECO:0000313" key="1">
    <source>
        <dbReference type="EMBL" id="KAK9144768.1"/>
    </source>
</evidence>
<dbReference type="EMBL" id="JBBNAE010000002">
    <property type="protein sequence ID" value="KAK9144768.1"/>
    <property type="molecule type" value="Genomic_DNA"/>
</dbReference>
<proteinExistence type="predicted"/>
<name>A0AAP0K461_9MAGN</name>
<comment type="caution">
    <text evidence="1">The sequence shown here is derived from an EMBL/GenBank/DDBJ whole genome shotgun (WGS) entry which is preliminary data.</text>
</comment>
<reference evidence="1 2" key="1">
    <citation type="submission" date="2024-01" db="EMBL/GenBank/DDBJ databases">
        <title>Genome assemblies of Stephania.</title>
        <authorList>
            <person name="Yang L."/>
        </authorList>
    </citation>
    <scope>NUCLEOTIDE SEQUENCE [LARGE SCALE GENOMIC DNA]</scope>
    <source>
        <strain evidence="1">QJT</strain>
        <tissue evidence="1">Leaf</tissue>
    </source>
</reference>
<protein>
    <submittedName>
        <fullName evidence="1">Uncharacterized protein</fullName>
    </submittedName>
</protein>